<comment type="catalytic activity">
    <reaction evidence="12">
        <text>pyridoxamine + ATP = pyridoxamine 5'-phosphate + ADP + H(+)</text>
        <dbReference type="Rhea" id="RHEA:25104"/>
        <dbReference type="ChEBI" id="CHEBI:15378"/>
        <dbReference type="ChEBI" id="CHEBI:30616"/>
        <dbReference type="ChEBI" id="CHEBI:57761"/>
        <dbReference type="ChEBI" id="CHEBI:58451"/>
        <dbReference type="ChEBI" id="CHEBI:456216"/>
        <dbReference type="EC" id="2.7.1.35"/>
    </reaction>
    <physiologicalReaction direction="left-to-right" evidence="12">
        <dbReference type="Rhea" id="RHEA:25105"/>
    </physiologicalReaction>
</comment>
<dbReference type="UniPathway" id="UPA01068">
    <property type="reaction ID" value="UER00298"/>
</dbReference>
<dbReference type="InterPro" id="IPR004625">
    <property type="entry name" value="PyrdxlKinase"/>
</dbReference>
<name>A0A834RBR5_SARSC</name>
<feature type="domain" description="Pyridoxamine kinase/Phosphomethylpyrimidine kinase" evidence="15">
    <location>
        <begin position="99"/>
        <end position="245"/>
    </location>
</feature>
<dbReference type="EnsemblMetazoa" id="SSS_7386s_mrna">
    <property type="protein sequence ID" value="KAF7493960.1"/>
    <property type="gene ID" value="SSS_7386"/>
</dbReference>
<dbReference type="EC" id="2.7.1.35" evidence="5"/>
<dbReference type="InterPro" id="IPR013749">
    <property type="entry name" value="PM/HMP-P_kinase-1"/>
</dbReference>
<evidence type="ECO:0000256" key="11">
    <source>
        <dbReference type="ARBA" id="ARBA00032808"/>
    </source>
</evidence>
<dbReference type="CDD" id="cd01173">
    <property type="entry name" value="pyridoxal_pyridoxamine_kinase"/>
    <property type="match status" value="1"/>
</dbReference>
<dbReference type="PANTHER" id="PTHR10534">
    <property type="entry name" value="PYRIDOXAL KINASE"/>
    <property type="match status" value="1"/>
</dbReference>
<evidence type="ECO:0000256" key="6">
    <source>
        <dbReference type="ARBA" id="ARBA00018134"/>
    </source>
</evidence>
<accession>A0A834RBR5</accession>
<dbReference type="InterPro" id="IPR029056">
    <property type="entry name" value="Ribokinase-like"/>
</dbReference>
<sequence length="314" mass="35677">MDSTRPIEIPRVLSIQSHVVSGYCGNKSAVFPLQLLGFEVDFINSVQFSNHTGYPFFKGQILEDLELEQLFDGLRLNNLQNQYSHLLTGYARSPSFLRIVKTIVQEIKQSPEKPIYLCDPVLGDDHKLYVPEELIGIYKEIIPMADIICRTLLKQSELLSGVPVCDESSALSAIEKLHRLGPKTVIITSIDIPEHRLMLIGSSYSKYPSNQEKAEIYKFELPKIEARFTGTGDLFASLFLAWFTKTNFNLRIALERVISSMQSIINSTYEFALLKPQGLDSAFNRELRIISCRDRISEPLAIERFESIKVVKLN</sequence>
<reference evidence="17" key="3">
    <citation type="submission" date="2022-06" db="UniProtKB">
        <authorList>
            <consortium name="EnsemblMetazoa"/>
        </authorList>
    </citation>
    <scope>IDENTIFICATION</scope>
</reference>
<evidence type="ECO:0000256" key="12">
    <source>
        <dbReference type="ARBA" id="ARBA00047310"/>
    </source>
</evidence>
<dbReference type="GO" id="GO:0005524">
    <property type="term" value="F:ATP binding"/>
    <property type="evidence" value="ECO:0007669"/>
    <property type="project" value="UniProtKB-KW"/>
</dbReference>
<evidence type="ECO:0000256" key="2">
    <source>
        <dbReference type="ARBA" id="ARBA00004835"/>
    </source>
</evidence>
<reference evidence="16" key="2">
    <citation type="submission" date="2020-01" db="EMBL/GenBank/DDBJ databases">
        <authorList>
            <person name="Korhonen P.K.K."/>
            <person name="Guangxu M.G."/>
            <person name="Wang T.W."/>
            <person name="Stroehlein A.J.S."/>
            <person name="Young N.D."/>
            <person name="Ang C.-S.A."/>
            <person name="Fernando D.W.F."/>
            <person name="Lu H.L."/>
            <person name="Taylor S.T."/>
            <person name="Ehtesham M.E.M."/>
            <person name="Najaraj S.H.N."/>
            <person name="Harsha G.H.G."/>
            <person name="Madugundu A.M."/>
            <person name="Renuse S.R."/>
            <person name="Holt D.H."/>
            <person name="Pandey A.P."/>
            <person name="Papenfuss A.P."/>
            <person name="Gasser R.B.G."/>
            <person name="Fischer K.F."/>
        </authorList>
    </citation>
    <scope>NUCLEOTIDE SEQUENCE</scope>
    <source>
        <strain evidence="16">SSS_KF_BRIS2020</strain>
    </source>
</reference>
<evidence type="ECO:0000256" key="3">
    <source>
        <dbReference type="ARBA" id="ARBA00005210"/>
    </source>
</evidence>
<comment type="catalytic activity">
    <reaction evidence="14">
        <text>pyridoxine + ATP = pyridoxine 5'-phosphate + ADP + H(+)</text>
        <dbReference type="Rhea" id="RHEA:25108"/>
        <dbReference type="ChEBI" id="CHEBI:15378"/>
        <dbReference type="ChEBI" id="CHEBI:16709"/>
        <dbReference type="ChEBI" id="CHEBI:30616"/>
        <dbReference type="ChEBI" id="CHEBI:58589"/>
        <dbReference type="ChEBI" id="CHEBI:456216"/>
        <dbReference type="EC" id="2.7.1.35"/>
    </reaction>
    <physiologicalReaction direction="left-to-right" evidence="14">
        <dbReference type="Rhea" id="RHEA:25109"/>
    </physiologicalReaction>
</comment>
<evidence type="ECO:0000259" key="15">
    <source>
        <dbReference type="Pfam" id="PF08543"/>
    </source>
</evidence>
<evidence type="ECO:0000256" key="4">
    <source>
        <dbReference type="ARBA" id="ARBA00008805"/>
    </source>
</evidence>
<proteinExistence type="inferred from homology"/>
<keyword evidence="7" id="KW-0808">Transferase</keyword>
<protein>
    <recommendedName>
        <fullName evidence="6">Pyridoxal kinase</fullName>
        <ecNumber evidence="5">2.7.1.35</ecNumber>
    </recommendedName>
    <alternativeName>
        <fullName evidence="11">Pyridoxine kinase</fullName>
    </alternativeName>
</protein>
<evidence type="ECO:0000256" key="1">
    <source>
        <dbReference type="ARBA" id="ARBA00004750"/>
    </source>
</evidence>
<organism evidence="16">
    <name type="scientific">Sarcoptes scabiei</name>
    <name type="common">Itch mite</name>
    <name type="synonym">Acarus scabiei</name>
    <dbReference type="NCBI Taxonomy" id="52283"/>
    <lineage>
        <taxon>Eukaryota</taxon>
        <taxon>Metazoa</taxon>
        <taxon>Ecdysozoa</taxon>
        <taxon>Arthropoda</taxon>
        <taxon>Chelicerata</taxon>
        <taxon>Arachnida</taxon>
        <taxon>Acari</taxon>
        <taxon>Acariformes</taxon>
        <taxon>Sarcoptiformes</taxon>
        <taxon>Astigmata</taxon>
        <taxon>Psoroptidia</taxon>
        <taxon>Sarcoptoidea</taxon>
        <taxon>Sarcoptidae</taxon>
        <taxon>Sarcoptinae</taxon>
        <taxon>Sarcoptes</taxon>
    </lineage>
</organism>
<evidence type="ECO:0000256" key="7">
    <source>
        <dbReference type="ARBA" id="ARBA00022679"/>
    </source>
</evidence>
<dbReference type="GO" id="GO:0008478">
    <property type="term" value="F:pyridoxal kinase activity"/>
    <property type="evidence" value="ECO:0007669"/>
    <property type="project" value="UniProtKB-EC"/>
</dbReference>
<comment type="pathway">
    <text evidence="3">Cofactor metabolism; pyridoxal 5'-phosphate salvage; pyridoxal 5'-phosphate from pyridoxal: step 1/1.</text>
</comment>
<keyword evidence="10" id="KW-0067">ATP-binding</keyword>
<dbReference type="NCBIfam" id="TIGR00687">
    <property type="entry name" value="pyridox_kin"/>
    <property type="match status" value="1"/>
</dbReference>
<keyword evidence="9 16" id="KW-0418">Kinase</keyword>
<evidence type="ECO:0000313" key="18">
    <source>
        <dbReference type="Proteomes" id="UP000070412"/>
    </source>
</evidence>
<comment type="pathway">
    <text evidence="2">Cofactor metabolism; pyridoxal 5'-phosphate salvage; pyridoxine 5'-phosphate from pyridoxine: step 1/1.</text>
</comment>
<evidence type="ECO:0000256" key="5">
    <source>
        <dbReference type="ARBA" id="ARBA00012104"/>
    </source>
</evidence>
<dbReference type="EMBL" id="WVUK01000054">
    <property type="protein sequence ID" value="KAF7493960.1"/>
    <property type="molecule type" value="Genomic_DNA"/>
</dbReference>
<evidence type="ECO:0000256" key="14">
    <source>
        <dbReference type="ARBA" id="ARBA00048524"/>
    </source>
</evidence>
<dbReference type="OrthoDB" id="2104723at2759"/>
<dbReference type="Proteomes" id="UP000070412">
    <property type="component" value="Unassembled WGS sequence"/>
</dbReference>
<comment type="similarity">
    <text evidence="4">Belongs to the pyridoxine kinase family.</text>
</comment>
<evidence type="ECO:0000313" key="17">
    <source>
        <dbReference type="EnsemblMetazoa" id="KAF7493960.1"/>
    </source>
</evidence>
<keyword evidence="8" id="KW-0547">Nucleotide-binding</keyword>
<evidence type="ECO:0000256" key="8">
    <source>
        <dbReference type="ARBA" id="ARBA00022741"/>
    </source>
</evidence>
<evidence type="ECO:0000256" key="10">
    <source>
        <dbReference type="ARBA" id="ARBA00022840"/>
    </source>
</evidence>
<dbReference type="SUPFAM" id="SSF53613">
    <property type="entry name" value="Ribokinase-like"/>
    <property type="match status" value="1"/>
</dbReference>
<evidence type="ECO:0000313" key="16">
    <source>
        <dbReference type="EMBL" id="KAF7493960.1"/>
    </source>
</evidence>
<keyword evidence="18" id="KW-1185">Reference proteome</keyword>
<dbReference type="GO" id="GO:0009443">
    <property type="term" value="P:pyridoxal 5'-phosphate salvage"/>
    <property type="evidence" value="ECO:0007669"/>
    <property type="project" value="InterPro"/>
</dbReference>
<dbReference type="AlphaFoldDB" id="A0A834RBR5"/>
<comment type="catalytic activity">
    <reaction evidence="13">
        <text>pyridoxal + ATP = pyridoxal 5'-phosphate + ADP + H(+)</text>
        <dbReference type="Rhea" id="RHEA:10224"/>
        <dbReference type="ChEBI" id="CHEBI:15378"/>
        <dbReference type="ChEBI" id="CHEBI:17310"/>
        <dbReference type="ChEBI" id="CHEBI:30616"/>
        <dbReference type="ChEBI" id="CHEBI:456216"/>
        <dbReference type="ChEBI" id="CHEBI:597326"/>
        <dbReference type="EC" id="2.7.1.35"/>
    </reaction>
    <physiologicalReaction direction="left-to-right" evidence="13">
        <dbReference type="Rhea" id="RHEA:10225"/>
    </physiologicalReaction>
</comment>
<evidence type="ECO:0000256" key="13">
    <source>
        <dbReference type="ARBA" id="ARBA00047377"/>
    </source>
</evidence>
<gene>
    <name evidence="16" type="ORF">SSS_7386</name>
</gene>
<dbReference type="Pfam" id="PF08543">
    <property type="entry name" value="Phos_pyr_kin"/>
    <property type="match status" value="1"/>
</dbReference>
<dbReference type="PANTHER" id="PTHR10534:SF2">
    <property type="entry name" value="PYRIDOXAL KINASE"/>
    <property type="match status" value="1"/>
</dbReference>
<comment type="pathway">
    <text evidence="1">Cofactor metabolism; pyridoxal 5'-phosphate salvage; pyridoxamine 5'-phosphate from pyridoxamine: step 1/1.</text>
</comment>
<reference evidence="18" key="1">
    <citation type="journal article" date="2020" name="PLoS Negl. Trop. Dis.">
        <title>High-quality nuclear genome for Sarcoptes scabiei-A critical resource for a neglected parasite.</title>
        <authorList>
            <person name="Korhonen P.K."/>
            <person name="Gasser R.B."/>
            <person name="Ma G."/>
            <person name="Wang T."/>
            <person name="Stroehlein A.J."/>
            <person name="Young N.D."/>
            <person name="Ang C.S."/>
            <person name="Fernando D.D."/>
            <person name="Lu H.C."/>
            <person name="Taylor S."/>
            <person name="Reynolds S.L."/>
            <person name="Mofiz E."/>
            <person name="Najaraj S.H."/>
            <person name="Gowda H."/>
            <person name="Madugundu A."/>
            <person name="Renuse S."/>
            <person name="Holt D."/>
            <person name="Pandey A."/>
            <person name="Papenfuss A.T."/>
            <person name="Fischer K."/>
        </authorList>
    </citation>
    <scope>NUCLEOTIDE SEQUENCE [LARGE SCALE GENOMIC DNA]</scope>
</reference>
<evidence type="ECO:0000256" key="9">
    <source>
        <dbReference type="ARBA" id="ARBA00022777"/>
    </source>
</evidence>
<dbReference type="GO" id="GO:0005829">
    <property type="term" value="C:cytosol"/>
    <property type="evidence" value="ECO:0007669"/>
    <property type="project" value="TreeGrafter"/>
</dbReference>
<dbReference type="Gene3D" id="3.40.1190.20">
    <property type="match status" value="1"/>
</dbReference>